<name>A0A4U7JIF8_9FIRM</name>
<dbReference type="EMBL" id="CP061336">
    <property type="protein sequence ID" value="QNU68837.1"/>
    <property type="molecule type" value="Genomic_DNA"/>
</dbReference>
<dbReference type="Gene3D" id="3.40.50.720">
    <property type="entry name" value="NAD(P)-binding Rossmann-like Domain"/>
    <property type="match status" value="1"/>
</dbReference>
<dbReference type="SMART" id="SM00881">
    <property type="entry name" value="CoA_binding"/>
    <property type="match status" value="1"/>
</dbReference>
<dbReference type="SUPFAM" id="SSF51735">
    <property type="entry name" value="NAD(P)-binding Rossmann-fold domains"/>
    <property type="match status" value="1"/>
</dbReference>
<reference evidence="2 3" key="1">
    <citation type="submission" date="2020-09" db="EMBL/GenBank/DDBJ databases">
        <title>Characterization and genome sequencing of Ruminiclostridium sp. nov. MA18.</title>
        <authorList>
            <person name="Rettenmaier R."/>
            <person name="Kowollik M.-L."/>
            <person name="Liebl W."/>
            <person name="Zverlov V."/>
        </authorList>
    </citation>
    <scope>NUCLEOTIDE SEQUENCE [LARGE SCALE GENOMIC DNA]</scope>
    <source>
        <strain evidence="2 3">MA18</strain>
    </source>
</reference>
<sequence>MTREVMLEKKIWAVIGANQDPEKFGNKIYHKLKTRGYEVYPVNPMYDNIDGDKCYKDLSSLPVVPEVIDMVVSPKRGRAFIDEAAKLGIKYIWLQPGTYDEELLKQIKGYGLQSVQACVLVGLISTSF</sequence>
<evidence type="ECO:0000313" key="2">
    <source>
        <dbReference type="EMBL" id="QNU68837.1"/>
    </source>
</evidence>
<dbReference type="InterPro" id="IPR003781">
    <property type="entry name" value="CoA-bd"/>
</dbReference>
<dbReference type="OrthoDB" id="9804695at2"/>
<dbReference type="KEGG" id="rher:EHE19_010535"/>
<gene>
    <name evidence="2" type="ORF">EHE19_010535</name>
</gene>
<dbReference type="Proteomes" id="UP000306409">
    <property type="component" value="Chromosome"/>
</dbReference>
<dbReference type="AlphaFoldDB" id="A0A4U7JIF8"/>
<evidence type="ECO:0000259" key="1">
    <source>
        <dbReference type="SMART" id="SM00881"/>
    </source>
</evidence>
<dbReference type="PANTHER" id="PTHR33303:SF2">
    <property type="entry name" value="COA-BINDING DOMAIN-CONTAINING PROTEIN"/>
    <property type="match status" value="1"/>
</dbReference>
<accession>A0A4U7JIF8</accession>
<organism evidence="2 3">
    <name type="scientific">Ruminiclostridium herbifermentans</name>
    <dbReference type="NCBI Taxonomy" id="2488810"/>
    <lineage>
        <taxon>Bacteria</taxon>
        <taxon>Bacillati</taxon>
        <taxon>Bacillota</taxon>
        <taxon>Clostridia</taxon>
        <taxon>Eubacteriales</taxon>
        <taxon>Oscillospiraceae</taxon>
        <taxon>Ruminiclostridium</taxon>
    </lineage>
</organism>
<keyword evidence="3" id="KW-1185">Reference proteome</keyword>
<dbReference type="InterPro" id="IPR036291">
    <property type="entry name" value="NAD(P)-bd_dom_sf"/>
</dbReference>
<protein>
    <submittedName>
        <fullName evidence="2">CoA-binding protein</fullName>
    </submittedName>
</protein>
<dbReference type="PANTHER" id="PTHR33303">
    <property type="entry name" value="CYTOPLASMIC PROTEIN-RELATED"/>
    <property type="match status" value="1"/>
</dbReference>
<evidence type="ECO:0000313" key="3">
    <source>
        <dbReference type="Proteomes" id="UP000306409"/>
    </source>
</evidence>
<dbReference type="Pfam" id="PF13380">
    <property type="entry name" value="CoA_binding_2"/>
    <property type="match status" value="1"/>
</dbReference>
<proteinExistence type="predicted"/>
<feature type="domain" description="CoA-binding" evidence="1">
    <location>
        <begin position="6"/>
        <end position="98"/>
    </location>
</feature>
<dbReference type="RefSeq" id="WP_137695972.1">
    <property type="nucleotide sequence ID" value="NZ_CP061336.1"/>
</dbReference>